<evidence type="ECO:0000256" key="1">
    <source>
        <dbReference type="SAM" id="Coils"/>
    </source>
</evidence>
<name>A0ABQ9UMV5_SAGOE</name>
<feature type="compositionally biased region" description="Low complexity" evidence="2">
    <location>
        <begin position="15"/>
        <end position="29"/>
    </location>
</feature>
<reference evidence="3 4" key="1">
    <citation type="submission" date="2023-05" db="EMBL/GenBank/DDBJ databases">
        <title>B98-5 Cell Line De Novo Hybrid Assembly: An Optical Mapping Approach.</title>
        <authorList>
            <person name="Kananen K."/>
            <person name="Auerbach J.A."/>
            <person name="Kautto E."/>
            <person name="Blachly J.S."/>
        </authorList>
    </citation>
    <scope>NUCLEOTIDE SEQUENCE [LARGE SCALE GENOMIC DNA]</scope>
    <source>
        <strain evidence="3">B95-8</strain>
        <tissue evidence="3">Cell line</tissue>
    </source>
</reference>
<comment type="caution">
    <text evidence="3">The sequence shown here is derived from an EMBL/GenBank/DDBJ whole genome shotgun (WGS) entry which is preliminary data.</text>
</comment>
<proteinExistence type="predicted"/>
<feature type="coiled-coil region" evidence="1">
    <location>
        <begin position="126"/>
        <end position="223"/>
    </location>
</feature>
<feature type="region of interest" description="Disordered" evidence="2">
    <location>
        <begin position="1"/>
        <end position="34"/>
    </location>
</feature>
<sequence length="267" mass="30162">MTAGLGEVDLKTLKSPRVTPPTSSSVPPSDKVLKHNGSSEILNKLYDTAMDKLEVVKKDYDALRKRYSEKVAIHNADLSRLEQLGEENQRLLKQTEMLTQQRDTAIQLQHQCALSLRRFEAIHHELNKATAQNKDLQWEMELLQSELTELRTTQVKTAKESEKYREERDAVYSEYKLIMSERDQVISELDKLQTEVELAESKLKSSTSEKKAASEEMEALRQLISGSCWEDVLVGRAQRSSPEALLSGGHASRVVGLGCSVALYWAT</sequence>
<dbReference type="EMBL" id="JASSZA010000011">
    <property type="protein sequence ID" value="KAK2098402.1"/>
    <property type="molecule type" value="Genomic_DNA"/>
</dbReference>
<dbReference type="PANTHER" id="PTHR46360:SF1">
    <property type="entry name" value="DISKS LARGE HOMOLOG 5"/>
    <property type="match status" value="1"/>
</dbReference>
<dbReference type="Proteomes" id="UP001266305">
    <property type="component" value="Unassembled WGS sequence"/>
</dbReference>
<organism evidence="3 4">
    <name type="scientific">Saguinus oedipus</name>
    <name type="common">Cotton-top tamarin</name>
    <name type="synonym">Oedipomidas oedipus</name>
    <dbReference type="NCBI Taxonomy" id="9490"/>
    <lineage>
        <taxon>Eukaryota</taxon>
        <taxon>Metazoa</taxon>
        <taxon>Chordata</taxon>
        <taxon>Craniata</taxon>
        <taxon>Vertebrata</taxon>
        <taxon>Euteleostomi</taxon>
        <taxon>Mammalia</taxon>
        <taxon>Eutheria</taxon>
        <taxon>Euarchontoglires</taxon>
        <taxon>Primates</taxon>
        <taxon>Haplorrhini</taxon>
        <taxon>Platyrrhini</taxon>
        <taxon>Cebidae</taxon>
        <taxon>Callitrichinae</taxon>
        <taxon>Saguinus</taxon>
    </lineage>
</organism>
<feature type="coiled-coil region" evidence="1">
    <location>
        <begin position="46"/>
        <end position="101"/>
    </location>
</feature>
<gene>
    <name evidence="3" type="ORF">P7K49_023853</name>
</gene>
<evidence type="ECO:0000256" key="2">
    <source>
        <dbReference type="SAM" id="MobiDB-lite"/>
    </source>
</evidence>
<evidence type="ECO:0000313" key="3">
    <source>
        <dbReference type="EMBL" id="KAK2098402.1"/>
    </source>
</evidence>
<evidence type="ECO:0000313" key="4">
    <source>
        <dbReference type="Proteomes" id="UP001266305"/>
    </source>
</evidence>
<keyword evidence="4" id="KW-1185">Reference proteome</keyword>
<protein>
    <submittedName>
        <fullName evidence="3">Uncharacterized protein</fullName>
    </submittedName>
</protein>
<dbReference type="PANTHER" id="PTHR46360">
    <property type="entry name" value="DISKS LARGE HOMOLOG 5"/>
    <property type="match status" value="1"/>
</dbReference>
<accession>A0ABQ9UMV5</accession>
<keyword evidence="1" id="KW-0175">Coiled coil</keyword>
<dbReference type="InterPro" id="IPR053004">
    <property type="entry name" value="MAGUK_Signaling_Regulators"/>
</dbReference>